<dbReference type="SUPFAM" id="SSF53850">
    <property type="entry name" value="Periplasmic binding protein-like II"/>
    <property type="match status" value="1"/>
</dbReference>
<dbReference type="RefSeq" id="WP_176803598.1">
    <property type="nucleotide sequence ID" value="NZ_JABXYJ010000005.1"/>
</dbReference>
<accession>A0A850QMW4</accession>
<name>A0A850QMW4_9BURK</name>
<evidence type="ECO:0000313" key="2">
    <source>
        <dbReference type="EMBL" id="NVO78060.1"/>
    </source>
</evidence>
<gene>
    <name evidence="2" type="ORF">HV832_09470</name>
</gene>
<feature type="chain" id="PRO_5032340913" description="Phosphate ABC transporter substrate-binding protein" evidence="1">
    <location>
        <begin position="23"/>
        <end position="142"/>
    </location>
</feature>
<dbReference type="EMBL" id="JABXYJ010000005">
    <property type="protein sequence ID" value="NVO78060.1"/>
    <property type="molecule type" value="Genomic_DNA"/>
</dbReference>
<sequence length="142" mass="15978">MTTTPLRILLLMTWLLCGSAAAELVVIANHNSGIDKLSKDEVINLYMGRNHKLPNGLTVLPLDLNSAHEEKATFYEQLVGKEIAEINSYWARLRFSGQGYPPRQLDSADEVINIVSENKGAIGYIDRKKIDRRVKLIYIVNP</sequence>
<keyword evidence="1" id="KW-0732">Signal</keyword>
<evidence type="ECO:0000256" key="1">
    <source>
        <dbReference type="SAM" id="SignalP"/>
    </source>
</evidence>
<evidence type="ECO:0000313" key="3">
    <source>
        <dbReference type="Proteomes" id="UP000588051"/>
    </source>
</evidence>
<keyword evidence="3" id="KW-1185">Reference proteome</keyword>
<feature type="signal peptide" evidence="1">
    <location>
        <begin position="1"/>
        <end position="22"/>
    </location>
</feature>
<dbReference type="Proteomes" id="UP000588051">
    <property type="component" value="Unassembled WGS sequence"/>
</dbReference>
<protein>
    <recommendedName>
        <fullName evidence="4">Phosphate ABC transporter substrate-binding protein</fullName>
    </recommendedName>
</protein>
<comment type="caution">
    <text evidence="2">The sequence shown here is derived from an EMBL/GenBank/DDBJ whole genome shotgun (WGS) entry which is preliminary data.</text>
</comment>
<dbReference type="AlphaFoldDB" id="A0A850QMW4"/>
<reference evidence="2 3" key="1">
    <citation type="submission" date="2020-06" db="EMBL/GenBank/DDBJ databases">
        <authorList>
            <person name="Qiu C."/>
            <person name="Liu Z."/>
        </authorList>
    </citation>
    <scope>NUCLEOTIDE SEQUENCE [LARGE SCALE GENOMIC DNA]</scope>
    <source>
        <strain evidence="2 3">EM 1</strain>
    </source>
</reference>
<evidence type="ECO:0008006" key="4">
    <source>
        <dbReference type="Google" id="ProtNLM"/>
    </source>
</evidence>
<proteinExistence type="predicted"/>
<dbReference type="Gene3D" id="3.40.190.10">
    <property type="entry name" value="Periplasmic binding protein-like II"/>
    <property type="match status" value="1"/>
</dbReference>
<organism evidence="2 3">
    <name type="scientific">Undibacterium oligocarboniphilum</name>
    <dbReference type="NCBI Taxonomy" id="666702"/>
    <lineage>
        <taxon>Bacteria</taxon>
        <taxon>Pseudomonadati</taxon>
        <taxon>Pseudomonadota</taxon>
        <taxon>Betaproteobacteria</taxon>
        <taxon>Burkholderiales</taxon>
        <taxon>Oxalobacteraceae</taxon>
        <taxon>Undibacterium</taxon>
    </lineage>
</organism>